<keyword evidence="6 9" id="KW-0224">Dipeptidase</keyword>
<evidence type="ECO:0000256" key="1">
    <source>
        <dbReference type="ARBA" id="ARBA00001362"/>
    </source>
</evidence>
<evidence type="ECO:0000313" key="12">
    <source>
        <dbReference type="Proteomes" id="UP000249547"/>
    </source>
</evidence>
<evidence type="ECO:0000256" key="6">
    <source>
        <dbReference type="ARBA" id="ARBA00022997"/>
    </source>
</evidence>
<evidence type="ECO:0000256" key="7">
    <source>
        <dbReference type="ARBA" id="ARBA00023049"/>
    </source>
</evidence>
<organism evidence="11 12">
    <name type="scientific">Chitinophaga skermanii</name>
    <dbReference type="NCBI Taxonomy" id="331697"/>
    <lineage>
        <taxon>Bacteria</taxon>
        <taxon>Pseudomonadati</taxon>
        <taxon>Bacteroidota</taxon>
        <taxon>Chitinophagia</taxon>
        <taxon>Chitinophagales</taxon>
        <taxon>Chitinophagaceae</taxon>
        <taxon>Chitinophaga</taxon>
    </lineage>
</organism>
<comment type="similarity">
    <text evidence="9">Belongs to the peptidase M15D family.</text>
</comment>
<keyword evidence="8" id="KW-0961">Cell wall biogenesis/degradation</keyword>
<evidence type="ECO:0000256" key="3">
    <source>
        <dbReference type="ARBA" id="ARBA00022723"/>
    </source>
</evidence>
<comment type="catalytic activity">
    <reaction evidence="1 9">
        <text>D-alanyl-D-alanine + H2O = 2 D-alanine</text>
        <dbReference type="Rhea" id="RHEA:20661"/>
        <dbReference type="ChEBI" id="CHEBI:15377"/>
        <dbReference type="ChEBI" id="CHEBI:57416"/>
        <dbReference type="ChEBI" id="CHEBI:57822"/>
        <dbReference type="EC" id="3.4.13.22"/>
    </reaction>
</comment>
<keyword evidence="3 9" id="KW-0479">Metal-binding</keyword>
<proteinExistence type="inferred from homology"/>
<keyword evidence="5 9" id="KW-0862">Zinc</keyword>
<feature type="chain" id="PRO_5016283307" description="D-alanyl-D-alanine dipeptidase" evidence="10">
    <location>
        <begin position="19"/>
        <end position="228"/>
    </location>
</feature>
<comment type="function">
    <text evidence="9">Catalyzes hydrolysis of the D-alanyl-D-alanine dipeptide.</text>
</comment>
<name>A0A327QDU8_9BACT</name>
<comment type="caution">
    <text evidence="11">The sequence shown here is derived from an EMBL/GenBank/DDBJ whole genome shotgun (WGS) entry which is preliminary data.</text>
</comment>
<dbReference type="GO" id="GO:0008237">
    <property type="term" value="F:metallopeptidase activity"/>
    <property type="evidence" value="ECO:0007669"/>
    <property type="project" value="UniProtKB-KW"/>
</dbReference>
<dbReference type="EMBL" id="QLLL01000006">
    <property type="protein sequence ID" value="RAJ02491.1"/>
    <property type="molecule type" value="Genomic_DNA"/>
</dbReference>
<keyword evidence="2 9" id="KW-0645">Protease</keyword>
<dbReference type="GO" id="GO:0160237">
    <property type="term" value="F:D-Ala-D-Ala dipeptidase activity"/>
    <property type="evidence" value="ECO:0007669"/>
    <property type="project" value="UniProtKB-EC"/>
</dbReference>
<dbReference type="InterPro" id="IPR000755">
    <property type="entry name" value="A_A_dipeptidase"/>
</dbReference>
<evidence type="ECO:0000256" key="4">
    <source>
        <dbReference type="ARBA" id="ARBA00022801"/>
    </source>
</evidence>
<dbReference type="GO" id="GO:0006508">
    <property type="term" value="P:proteolysis"/>
    <property type="evidence" value="ECO:0007669"/>
    <property type="project" value="UniProtKB-KW"/>
</dbReference>
<dbReference type="InterPro" id="IPR009045">
    <property type="entry name" value="Zn_M74/Hedgehog-like"/>
</dbReference>
<evidence type="ECO:0000256" key="9">
    <source>
        <dbReference type="HAMAP-Rule" id="MF_01924"/>
    </source>
</evidence>
<dbReference type="CDD" id="cd14840">
    <property type="entry name" value="D-Ala-D-Ala_dipeptidase_Aad"/>
    <property type="match status" value="1"/>
</dbReference>
<dbReference type="OrthoDB" id="9801430at2"/>
<comment type="cofactor">
    <cofactor evidence="9">
        <name>Zn(2+)</name>
        <dbReference type="ChEBI" id="CHEBI:29105"/>
    </cofactor>
    <text evidence="9">Binds 1 zinc ion per subunit.</text>
</comment>
<dbReference type="GO" id="GO:0008270">
    <property type="term" value="F:zinc ion binding"/>
    <property type="evidence" value="ECO:0007669"/>
    <property type="project" value="UniProtKB-UniRule"/>
</dbReference>
<keyword evidence="4 9" id="KW-0378">Hydrolase</keyword>
<evidence type="ECO:0000256" key="8">
    <source>
        <dbReference type="ARBA" id="ARBA00023316"/>
    </source>
</evidence>
<evidence type="ECO:0000256" key="2">
    <source>
        <dbReference type="ARBA" id="ARBA00022670"/>
    </source>
</evidence>
<feature type="signal peptide" evidence="10">
    <location>
        <begin position="1"/>
        <end position="18"/>
    </location>
</feature>
<evidence type="ECO:0000313" key="11">
    <source>
        <dbReference type="EMBL" id="RAJ02491.1"/>
    </source>
</evidence>
<dbReference type="Proteomes" id="UP000249547">
    <property type="component" value="Unassembled WGS sequence"/>
</dbReference>
<feature type="binding site" evidence="9">
    <location>
        <position position="147"/>
    </location>
    <ligand>
        <name>Zn(2+)</name>
        <dbReference type="ChEBI" id="CHEBI:29105"/>
        <note>catalytic</note>
    </ligand>
</feature>
<dbReference type="Pfam" id="PF01427">
    <property type="entry name" value="Peptidase_M15"/>
    <property type="match status" value="1"/>
</dbReference>
<dbReference type="RefSeq" id="WP_148707361.1">
    <property type="nucleotide sequence ID" value="NZ_QLLL01000006.1"/>
</dbReference>
<dbReference type="PANTHER" id="PTHR43126:SF1">
    <property type="entry name" value="D-ALANYL-D-ALANINE DIPEPTIDASE"/>
    <property type="match status" value="1"/>
</dbReference>
<keyword evidence="7 9" id="KW-0482">Metalloprotease</keyword>
<dbReference type="EC" id="3.4.13.22" evidence="9"/>
<gene>
    <name evidence="11" type="ORF">LX64_03509</name>
</gene>
<keyword evidence="10" id="KW-0732">Signal</keyword>
<accession>A0A327QDU8</accession>
<dbReference type="HAMAP" id="MF_01924">
    <property type="entry name" value="A_A_dipeptidase"/>
    <property type="match status" value="1"/>
</dbReference>
<feature type="binding site" evidence="9">
    <location>
        <position position="140"/>
    </location>
    <ligand>
        <name>Zn(2+)</name>
        <dbReference type="ChEBI" id="CHEBI:29105"/>
        <note>catalytic</note>
    </ligand>
</feature>
<dbReference type="Gene3D" id="3.30.1380.10">
    <property type="match status" value="1"/>
</dbReference>
<dbReference type="AlphaFoldDB" id="A0A327QDU8"/>
<dbReference type="PANTHER" id="PTHR43126">
    <property type="entry name" value="D-ALANYL-D-ALANINE DIPEPTIDASE"/>
    <property type="match status" value="1"/>
</dbReference>
<protein>
    <recommendedName>
        <fullName evidence="9">D-alanyl-D-alanine dipeptidase</fullName>
        <shortName evidence="9">D-Ala-D-Ala dipeptidase</shortName>
        <ecNumber evidence="9">3.4.13.22</ecNumber>
    </recommendedName>
</protein>
<evidence type="ECO:0000256" key="10">
    <source>
        <dbReference type="SAM" id="SignalP"/>
    </source>
</evidence>
<feature type="site" description="Transition state stabilizer" evidence="9">
    <location>
        <position position="113"/>
    </location>
</feature>
<dbReference type="GO" id="GO:0071555">
    <property type="term" value="P:cell wall organization"/>
    <property type="evidence" value="ECO:0007669"/>
    <property type="project" value="UniProtKB-KW"/>
</dbReference>
<reference evidence="11 12" key="1">
    <citation type="submission" date="2018-06" db="EMBL/GenBank/DDBJ databases">
        <title>Genomic Encyclopedia of Archaeal and Bacterial Type Strains, Phase II (KMG-II): from individual species to whole genera.</title>
        <authorList>
            <person name="Goeker M."/>
        </authorList>
    </citation>
    <scope>NUCLEOTIDE SEQUENCE [LARGE SCALE GENOMIC DNA]</scope>
    <source>
        <strain evidence="11 12">DSM 23857</strain>
    </source>
</reference>
<keyword evidence="12" id="KW-1185">Reference proteome</keyword>
<feature type="binding site" evidence="9">
    <location>
        <position position="208"/>
    </location>
    <ligand>
        <name>Zn(2+)</name>
        <dbReference type="ChEBI" id="CHEBI:29105"/>
        <note>catalytic</note>
    </ligand>
</feature>
<evidence type="ECO:0000256" key="5">
    <source>
        <dbReference type="ARBA" id="ARBA00022833"/>
    </source>
</evidence>
<dbReference type="SUPFAM" id="SSF55166">
    <property type="entry name" value="Hedgehog/DD-peptidase"/>
    <property type="match status" value="1"/>
</dbReference>
<sequence>MKNLLFLCFLCCAGVLRAQEMPTNKYGLAVVEKEADYMRMVKADTNMLMVNLSHFIPSIAKDIRYATKHNFTKQVLYQHTAIYLRLPAAKALRTVQQELAQHGLGLLIYDAYRPYSVTEKMWEIVPDDRYAADPKKGSGHNRGTAVDLTLIDLKTKKPLPMPTDFDDFSEKAHQDYILQDSTIAKNRALLRNVMEKNGFKGLSTEWWHFYLPNQAQFPLMNIDFRPTK</sequence>
<feature type="active site" description="Proton donor/acceptor" evidence="9">
    <location>
        <position position="205"/>
    </location>
</feature>